<keyword evidence="6 9" id="KW-0227">DNA damage</keyword>
<comment type="miscellaneous">
    <text evidence="9">This enzyme catalyzes only one turnover and therefore is not strictly catalytic. According to one definition, an enzyme is a biocatalyst that acts repeatedly and over many reaction cycles.</text>
</comment>
<dbReference type="FunFam" id="1.10.10.10:FF:000214">
    <property type="entry name" value="Methylated-DNA--protein-cysteine methyltransferase"/>
    <property type="match status" value="1"/>
</dbReference>
<feature type="active site" description="Nucleophile; methyl group acceptor" evidence="9">
    <location>
        <position position="135"/>
    </location>
</feature>
<dbReference type="InterPro" id="IPR014048">
    <property type="entry name" value="MethylDNA_cys_MeTrfase_DNA-bd"/>
</dbReference>
<dbReference type="InterPro" id="IPR036631">
    <property type="entry name" value="MGMT_N_sf"/>
</dbReference>
<evidence type="ECO:0000256" key="7">
    <source>
        <dbReference type="ARBA" id="ARBA00023204"/>
    </source>
</evidence>
<evidence type="ECO:0000259" key="10">
    <source>
        <dbReference type="Pfam" id="PF01035"/>
    </source>
</evidence>
<reference evidence="12" key="2">
    <citation type="journal article" date="2022" name="Sci. Total Environ.">
        <title>Prevalence, transmission, and molecular epidemiology of tet(X)-positive bacteria among humans, animals, and environmental niches in China: An epidemiological, and genomic-based study.</title>
        <authorList>
            <person name="Dong N."/>
            <person name="Zeng Y."/>
            <person name="Cai C."/>
            <person name="Sun C."/>
            <person name="Lu J."/>
            <person name="Liu C."/>
            <person name="Zhou H."/>
            <person name="Sun Q."/>
            <person name="Shu L."/>
            <person name="Wang H."/>
            <person name="Wang Y."/>
            <person name="Wang S."/>
            <person name="Wu C."/>
            <person name="Chan E.W."/>
            <person name="Chen G."/>
            <person name="Shen Z."/>
            <person name="Chen S."/>
            <person name="Zhang R."/>
        </authorList>
    </citation>
    <scope>NUCLEOTIDE SEQUENCE</scope>
    <source>
        <strain evidence="12">R655-4</strain>
    </source>
</reference>
<evidence type="ECO:0000256" key="1">
    <source>
        <dbReference type="ARBA" id="ARBA00001286"/>
    </source>
</evidence>
<comment type="similarity">
    <text evidence="2 9">Belongs to the MGMT family.</text>
</comment>
<keyword evidence="4 9" id="KW-0489">Methyltransferase</keyword>
<dbReference type="GO" id="GO:0005737">
    <property type="term" value="C:cytoplasm"/>
    <property type="evidence" value="ECO:0007669"/>
    <property type="project" value="UniProtKB-SubCell"/>
</dbReference>
<dbReference type="EC" id="2.1.1.63" evidence="9"/>
<evidence type="ECO:0000256" key="8">
    <source>
        <dbReference type="ARBA" id="ARBA00049348"/>
    </source>
</evidence>
<dbReference type="Gene3D" id="3.30.160.70">
    <property type="entry name" value="Methylated DNA-protein cysteine methyltransferase domain"/>
    <property type="match status" value="1"/>
</dbReference>
<dbReference type="GO" id="GO:0006307">
    <property type="term" value="P:DNA alkylation repair"/>
    <property type="evidence" value="ECO:0007669"/>
    <property type="project" value="UniProtKB-UniRule"/>
</dbReference>
<evidence type="ECO:0000313" key="12">
    <source>
        <dbReference type="EMBL" id="MDM1072564.1"/>
    </source>
</evidence>
<sequence>MFHSKKIQTPLGEMLAIKSEKGLCMLEFFDGKSTEKQLKEIENIGDILSKEEDEVLNILEEELNLYFEGALKEFTVPLDFIGTDFQKKVWNELLKIPFGETRSYKEQSIAVGDLLAIRAVANANGKNKIAILVPCHRVIGSDGSLTGYAGGKKRKQFLLELESKQLTLFYHKNFKKRKVCL</sequence>
<organism evidence="12 13">
    <name type="scientific">Empedobacter brevis</name>
    <dbReference type="NCBI Taxonomy" id="247"/>
    <lineage>
        <taxon>Bacteria</taxon>
        <taxon>Pseudomonadati</taxon>
        <taxon>Bacteroidota</taxon>
        <taxon>Flavobacteriia</taxon>
        <taxon>Flavobacteriales</taxon>
        <taxon>Weeksellaceae</taxon>
        <taxon>Empedobacter</taxon>
    </lineage>
</organism>
<evidence type="ECO:0000313" key="13">
    <source>
        <dbReference type="Proteomes" id="UP001170959"/>
    </source>
</evidence>
<dbReference type="Gene3D" id="1.10.10.10">
    <property type="entry name" value="Winged helix-like DNA-binding domain superfamily/Winged helix DNA-binding domain"/>
    <property type="match status" value="1"/>
</dbReference>
<comment type="subcellular location">
    <subcellularLocation>
        <location evidence="9">Cytoplasm</location>
    </subcellularLocation>
</comment>
<dbReference type="SUPFAM" id="SSF53155">
    <property type="entry name" value="Methylated DNA-protein cysteine methyltransferase domain"/>
    <property type="match status" value="1"/>
</dbReference>
<dbReference type="AlphaFoldDB" id="A0AAJ1QEM2"/>
<dbReference type="SUPFAM" id="SSF46767">
    <property type="entry name" value="Methylated DNA-protein cysteine methyltransferase, C-terminal domain"/>
    <property type="match status" value="1"/>
</dbReference>
<comment type="catalytic activity">
    <reaction evidence="1 9">
        <text>a 4-O-methyl-thymidine in DNA + L-cysteinyl-[protein] = a thymidine in DNA + S-methyl-L-cysteinyl-[protein]</text>
        <dbReference type="Rhea" id="RHEA:53428"/>
        <dbReference type="Rhea" id="RHEA-COMP:10131"/>
        <dbReference type="Rhea" id="RHEA-COMP:10132"/>
        <dbReference type="Rhea" id="RHEA-COMP:13555"/>
        <dbReference type="Rhea" id="RHEA-COMP:13556"/>
        <dbReference type="ChEBI" id="CHEBI:29950"/>
        <dbReference type="ChEBI" id="CHEBI:82612"/>
        <dbReference type="ChEBI" id="CHEBI:137386"/>
        <dbReference type="ChEBI" id="CHEBI:137387"/>
        <dbReference type="EC" id="2.1.1.63"/>
    </reaction>
</comment>
<dbReference type="EMBL" id="JACAGJ010000004">
    <property type="protein sequence ID" value="MDM1072564.1"/>
    <property type="molecule type" value="Genomic_DNA"/>
</dbReference>
<dbReference type="InterPro" id="IPR036217">
    <property type="entry name" value="MethylDNA_cys_MeTrfase_DNAb"/>
</dbReference>
<dbReference type="Proteomes" id="UP001170959">
    <property type="component" value="Unassembled WGS sequence"/>
</dbReference>
<dbReference type="NCBIfam" id="TIGR00589">
    <property type="entry name" value="ogt"/>
    <property type="match status" value="1"/>
</dbReference>
<keyword evidence="7 9" id="KW-0234">DNA repair</keyword>
<evidence type="ECO:0000256" key="9">
    <source>
        <dbReference type="HAMAP-Rule" id="MF_00772"/>
    </source>
</evidence>
<dbReference type="HAMAP" id="MF_00772">
    <property type="entry name" value="OGT"/>
    <property type="match status" value="1"/>
</dbReference>
<keyword evidence="5 9" id="KW-0808">Transferase</keyword>
<comment type="function">
    <text evidence="9">Involved in the cellular defense against the biological effects of O6-methylguanine (O6-MeG) and O4-methylthymine (O4-MeT) in DNA. Repairs the methylated nucleobase in DNA by stoichiometrically transferring the methyl group to a cysteine residue in the enzyme. This is a suicide reaction: the enzyme is irreversibly inactivated.</text>
</comment>
<evidence type="ECO:0000256" key="5">
    <source>
        <dbReference type="ARBA" id="ARBA00022679"/>
    </source>
</evidence>
<dbReference type="InterPro" id="IPR036388">
    <property type="entry name" value="WH-like_DNA-bd_sf"/>
</dbReference>
<feature type="domain" description="Methylguanine DNA methyltransferase ribonuclease-like" evidence="11">
    <location>
        <begin position="6"/>
        <end position="80"/>
    </location>
</feature>
<proteinExistence type="inferred from homology"/>
<evidence type="ECO:0000256" key="2">
    <source>
        <dbReference type="ARBA" id="ARBA00008711"/>
    </source>
</evidence>
<feature type="domain" description="Methylated-DNA-[protein]-cysteine S-methyltransferase DNA binding" evidence="10">
    <location>
        <begin position="84"/>
        <end position="163"/>
    </location>
</feature>
<dbReference type="PROSITE" id="PS00374">
    <property type="entry name" value="MGMT"/>
    <property type="match status" value="1"/>
</dbReference>
<protein>
    <recommendedName>
        <fullName evidence="9">Methylated-DNA--protein-cysteine methyltransferase</fullName>
        <ecNumber evidence="9">2.1.1.63</ecNumber>
    </recommendedName>
    <alternativeName>
        <fullName evidence="9">6-O-methylguanine-DNA methyltransferase</fullName>
        <shortName evidence="9">MGMT</shortName>
    </alternativeName>
    <alternativeName>
        <fullName evidence="9">O-6-methylguanine-DNA-alkyltransferase</fullName>
    </alternativeName>
</protein>
<comment type="catalytic activity">
    <reaction evidence="8 9">
        <text>a 6-O-methyl-2'-deoxyguanosine in DNA + L-cysteinyl-[protein] = S-methyl-L-cysteinyl-[protein] + a 2'-deoxyguanosine in DNA</text>
        <dbReference type="Rhea" id="RHEA:24000"/>
        <dbReference type="Rhea" id="RHEA-COMP:10131"/>
        <dbReference type="Rhea" id="RHEA-COMP:10132"/>
        <dbReference type="Rhea" id="RHEA-COMP:11367"/>
        <dbReference type="Rhea" id="RHEA-COMP:11368"/>
        <dbReference type="ChEBI" id="CHEBI:29950"/>
        <dbReference type="ChEBI" id="CHEBI:82612"/>
        <dbReference type="ChEBI" id="CHEBI:85445"/>
        <dbReference type="ChEBI" id="CHEBI:85448"/>
        <dbReference type="EC" id="2.1.1.63"/>
    </reaction>
</comment>
<dbReference type="PANTHER" id="PTHR10815">
    <property type="entry name" value="METHYLATED-DNA--PROTEIN-CYSTEINE METHYLTRANSFERASE"/>
    <property type="match status" value="1"/>
</dbReference>
<name>A0AAJ1QEM2_9FLAO</name>
<dbReference type="InterPro" id="IPR001497">
    <property type="entry name" value="MethylDNA_cys_MeTrfase_AS"/>
</dbReference>
<dbReference type="InterPro" id="IPR023546">
    <property type="entry name" value="MGMT"/>
</dbReference>
<evidence type="ECO:0000259" key="11">
    <source>
        <dbReference type="Pfam" id="PF02870"/>
    </source>
</evidence>
<dbReference type="RefSeq" id="WP_286492974.1">
    <property type="nucleotide sequence ID" value="NZ_JACAGJ010000004.1"/>
</dbReference>
<evidence type="ECO:0000256" key="4">
    <source>
        <dbReference type="ARBA" id="ARBA00022603"/>
    </source>
</evidence>
<reference evidence="12" key="1">
    <citation type="submission" date="2020-06" db="EMBL/GenBank/DDBJ databases">
        <authorList>
            <person name="Dong N."/>
        </authorList>
    </citation>
    <scope>NUCLEOTIDE SEQUENCE</scope>
    <source>
        <strain evidence="12">R655-4</strain>
    </source>
</reference>
<dbReference type="GO" id="GO:0032259">
    <property type="term" value="P:methylation"/>
    <property type="evidence" value="ECO:0007669"/>
    <property type="project" value="UniProtKB-KW"/>
</dbReference>
<dbReference type="GO" id="GO:0003908">
    <property type="term" value="F:methylated-DNA-[protein]-cysteine S-methyltransferase activity"/>
    <property type="evidence" value="ECO:0007669"/>
    <property type="project" value="UniProtKB-UniRule"/>
</dbReference>
<evidence type="ECO:0000256" key="6">
    <source>
        <dbReference type="ARBA" id="ARBA00022763"/>
    </source>
</evidence>
<gene>
    <name evidence="12" type="ORF">HX001_08680</name>
</gene>
<dbReference type="Pfam" id="PF02870">
    <property type="entry name" value="Methyltransf_1N"/>
    <property type="match status" value="1"/>
</dbReference>
<dbReference type="PANTHER" id="PTHR10815:SF5">
    <property type="entry name" value="METHYLATED-DNA--PROTEIN-CYSTEINE METHYLTRANSFERASE"/>
    <property type="match status" value="1"/>
</dbReference>
<keyword evidence="3 9" id="KW-0963">Cytoplasm</keyword>
<accession>A0AAJ1QEM2</accession>
<comment type="caution">
    <text evidence="12">The sequence shown here is derived from an EMBL/GenBank/DDBJ whole genome shotgun (WGS) entry which is preliminary data.</text>
</comment>
<dbReference type="InterPro" id="IPR008332">
    <property type="entry name" value="MethylG_MeTrfase_N"/>
</dbReference>
<dbReference type="Pfam" id="PF01035">
    <property type="entry name" value="DNA_binding_1"/>
    <property type="match status" value="1"/>
</dbReference>
<evidence type="ECO:0000256" key="3">
    <source>
        <dbReference type="ARBA" id="ARBA00022490"/>
    </source>
</evidence>
<dbReference type="CDD" id="cd06445">
    <property type="entry name" value="ATase"/>
    <property type="match status" value="1"/>
</dbReference>